<evidence type="ECO:0000313" key="3">
    <source>
        <dbReference type="Proteomes" id="UP000007947"/>
    </source>
</evidence>
<feature type="domain" description="Endonuclease/exonuclease/phosphatase" evidence="1">
    <location>
        <begin position="4"/>
        <end position="255"/>
    </location>
</feature>
<dbReference type="GO" id="GO:0003824">
    <property type="term" value="F:catalytic activity"/>
    <property type="evidence" value="ECO:0007669"/>
    <property type="project" value="InterPro"/>
</dbReference>
<dbReference type="eggNOG" id="COG3568">
    <property type="taxonomic scope" value="Bacteria"/>
</dbReference>
<dbReference type="OrthoDB" id="155529at2"/>
<dbReference type="KEGG" id="mph:MLP_16290"/>
<reference evidence="2 3" key="1">
    <citation type="submission" date="2011-05" db="EMBL/GenBank/DDBJ databases">
        <title>Whole genome sequence of Microlunatus phosphovorus NM-1.</title>
        <authorList>
            <person name="Hosoyama A."/>
            <person name="Sasaki K."/>
            <person name="Harada T."/>
            <person name="Igarashi R."/>
            <person name="Kawakoshi A."/>
            <person name="Sasagawa M."/>
            <person name="Fukada J."/>
            <person name="Nakamura S."/>
            <person name="Katano Y."/>
            <person name="Hanada S."/>
            <person name="Kamagata Y."/>
            <person name="Nakamura N."/>
            <person name="Yamazaki S."/>
            <person name="Fujita N."/>
        </authorList>
    </citation>
    <scope>NUCLEOTIDE SEQUENCE [LARGE SCALE GENOMIC DNA]</scope>
    <source>
        <strain evidence="3">ATCC 700054 / DSM 10555 / JCM 9379 / NBRC 101784 / NCIMB 13414 / VKM Ac-1990 / NM-1</strain>
    </source>
</reference>
<name>F5XRF3_MICPN</name>
<dbReference type="PANTHER" id="PTHR14859">
    <property type="entry name" value="CALCOFLUOR WHITE HYPERSENSITIVE PROTEIN PRECURSOR"/>
    <property type="match status" value="1"/>
</dbReference>
<keyword evidence="3" id="KW-1185">Reference proteome</keyword>
<organism evidence="2 3">
    <name type="scientific">Microlunatus phosphovorus (strain ATCC 700054 / DSM 10555 / JCM 9379 / NBRC 101784 / NCIMB 13414 / VKM Ac-1990 / NM-1)</name>
    <dbReference type="NCBI Taxonomy" id="1032480"/>
    <lineage>
        <taxon>Bacteria</taxon>
        <taxon>Bacillati</taxon>
        <taxon>Actinomycetota</taxon>
        <taxon>Actinomycetes</taxon>
        <taxon>Propionibacteriales</taxon>
        <taxon>Propionibacteriaceae</taxon>
        <taxon>Microlunatus</taxon>
    </lineage>
</organism>
<dbReference type="InterPro" id="IPR051916">
    <property type="entry name" value="GPI-anchor_lipid_remodeler"/>
</dbReference>
<dbReference type="InterPro" id="IPR005135">
    <property type="entry name" value="Endo/exonuclease/phosphatase"/>
</dbReference>
<dbReference type="PANTHER" id="PTHR14859:SF15">
    <property type="entry name" value="ENDONUCLEASE_EXONUCLEASE_PHOSPHATASE DOMAIN-CONTAINING PROTEIN"/>
    <property type="match status" value="1"/>
</dbReference>
<gene>
    <name evidence="2" type="ordered locus">MLP_16290</name>
</gene>
<dbReference type="GO" id="GO:0006506">
    <property type="term" value="P:GPI anchor biosynthetic process"/>
    <property type="evidence" value="ECO:0007669"/>
    <property type="project" value="TreeGrafter"/>
</dbReference>
<dbReference type="Proteomes" id="UP000007947">
    <property type="component" value="Chromosome"/>
</dbReference>
<dbReference type="GO" id="GO:0016020">
    <property type="term" value="C:membrane"/>
    <property type="evidence" value="ECO:0007669"/>
    <property type="project" value="GOC"/>
</dbReference>
<dbReference type="HOGENOM" id="CLU_060500_2_0_11"/>
<dbReference type="Gene3D" id="3.60.10.10">
    <property type="entry name" value="Endonuclease/exonuclease/phosphatase"/>
    <property type="match status" value="1"/>
</dbReference>
<evidence type="ECO:0000313" key="2">
    <source>
        <dbReference type="EMBL" id="BAK34643.1"/>
    </source>
</evidence>
<protein>
    <recommendedName>
        <fullName evidence="1">Endonuclease/exonuclease/phosphatase domain-containing protein</fullName>
    </recommendedName>
</protein>
<evidence type="ECO:0000259" key="1">
    <source>
        <dbReference type="Pfam" id="PF03372"/>
    </source>
</evidence>
<proteinExistence type="predicted"/>
<accession>F5XRF3</accession>
<dbReference type="AlphaFoldDB" id="F5XRF3"/>
<dbReference type="InterPro" id="IPR036691">
    <property type="entry name" value="Endo/exonu/phosph_ase_sf"/>
</dbReference>
<dbReference type="EMBL" id="AP012204">
    <property type="protein sequence ID" value="BAK34643.1"/>
    <property type="molecule type" value="Genomic_DNA"/>
</dbReference>
<dbReference type="RefSeq" id="WP_013862526.1">
    <property type="nucleotide sequence ID" value="NC_015635.1"/>
</dbReference>
<sequence>MRLVTFNLWSGRAATSGAGRAKPVDLDLLRAAIRELDPDVLALQEVDRRQSRSHHADLAEVAAEAMGARDHRFVPTLAGTPGAMWSLSGPLHHHTGEHRPASEYGIALLSRYPVQHWYDVPLPAIRPSFKVMLPVLRQHLTVGEEPRAAIVARLDTPFGAIAIANTHLTWIPGSGIRQLQEVTRVLGELGDPVLLVGDFNMWGPLPRMITGYRPLAEHRTYPAAKPKRQLDHVLLRGRGPAVVNSRAVRMAVSDHLALVVDFA</sequence>
<dbReference type="STRING" id="1032480.MLP_16290"/>
<dbReference type="SUPFAM" id="SSF56219">
    <property type="entry name" value="DNase I-like"/>
    <property type="match status" value="1"/>
</dbReference>
<dbReference type="Pfam" id="PF03372">
    <property type="entry name" value="Exo_endo_phos"/>
    <property type="match status" value="1"/>
</dbReference>